<dbReference type="AlphaFoldDB" id="A0A814GI79"/>
<gene>
    <name evidence="1" type="ORF">EDS130_LOCUS14668</name>
    <name evidence="2" type="ORF">XAT740_LOCUS34143</name>
</gene>
<accession>A0A814GI79</accession>
<dbReference type="Proteomes" id="UP000663852">
    <property type="component" value="Unassembled WGS sequence"/>
</dbReference>
<organism evidence="1 4">
    <name type="scientific">Adineta ricciae</name>
    <name type="common">Rotifer</name>
    <dbReference type="NCBI Taxonomy" id="249248"/>
    <lineage>
        <taxon>Eukaryota</taxon>
        <taxon>Metazoa</taxon>
        <taxon>Spiralia</taxon>
        <taxon>Gnathifera</taxon>
        <taxon>Rotifera</taxon>
        <taxon>Eurotatoria</taxon>
        <taxon>Bdelloidea</taxon>
        <taxon>Adinetida</taxon>
        <taxon>Adinetidae</taxon>
        <taxon>Adineta</taxon>
    </lineage>
</organism>
<dbReference type="Proteomes" id="UP000663828">
    <property type="component" value="Unassembled WGS sequence"/>
</dbReference>
<dbReference type="EMBL" id="CAJNOJ010000060">
    <property type="protein sequence ID" value="CAF0996701.1"/>
    <property type="molecule type" value="Genomic_DNA"/>
</dbReference>
<dbReference type="EMBL" id="CAJNOR010003313">
    <property type="protein sequence ID" value="CAF1401126.1"/>
    <property type="molecule type" value="Genomic_DNA"/>
</dbReference>
<name>A0A814GI79_ADIRI</name>
<evidence type="ECO:0000313" key="1">
    <source>
        <dbReference type="EMBL" id="CAF0996701.1"/>
    </source>
</evidence>
<comment type="caution">
    <text evidence="1">The sequence shown here is derived from an EMBL/GenBank/DDBJ whole genome shotgun (WGS) entry which is preliminary data.</text>
</comment>
<evidence type="ECO:0000313" key="4">
    <source>
        <dbReference type="Proteomes" id="UP000663852"/>
    </source>
</evidence>
<protein>
    <submittedName>
        <fullName evidence="1">Uncharacterized protein</fullName>
    </submittedName>
</protein>
<dbReference type="OrthoDB" id="9973753at2759"/>
<evidence type="ECO:0000313" key="3">
    <source>
        <dbReference type="Proteomes" id="UP000663828"/>
    </source>
</evidence>
<evidence type="ECO:0000313" key="2">
    <source>
        <dbReference type="EMBL" id="CAF1401126.1"/>
    </source>
</evidence>
<proteinExistence type="predicted"/>
<keyword evidence="3" id="KW-1185">Reference proteome</keyword>
<sequence>MPREQVEWYAERSLQNGDEQLHGRQHCTYYSIVNVNKSNYPYSSSFEHEQTWTLTRTMSHYSKRYQSSIENIHLTAPCTTSVPKATTNTKMNHHDYDFDNIQVEQSLALLPPCPSTRQHGLPPPYPHRSLAEPKIQNKANTKTNSIIENPPSTTNLMRIMRINGDFIVRI</sequence>
<reference evidence="1" key="1">
    <citation type="submission" date="2021-02" db="EMBL/GenBank/DDBJ databases">
        <authorList>
            <person name="Nowell W R."/>
        </authorList>
    </citation>
    <scope>NUCLEOTIDE SEQUENCE</scope>
</reference>